<name>A0ACB7VRZ8_DIOAL</name>
<evidence type="ECO:0000313" key="1">
    <source>
        <dbReference type="EMBL" id="KAH7677325.1"/>
    </source>
</evidence>
<keyword evidence="1" id="KW-0560">Oxidoreductase</keyword>
<keyword evidence="2" id="KW-1185">Reference proteome</keyword>
<protein>
    <submittedName>
        <fullName evidence="1">Flavonoid 3'5'-hydroxylase protein</fullName>
        <ecNumber evidence="1">1.14.14.81</ecNumber>
    </submittedName>
</protein>
<sequence length="507" mass="56733">MDATLLLIILTSLFTPLLLHLLLRHHRRSTLPLPPGPRGYPILGALPLIGPAAHVSLANLAKRYGPIMYLKLGTRSVVVVSTSSAARSFLTTFDHQFANRPTATMKTKEAAYNGEDMVFSNYTPRWKLLRRLSTIHMLGNKAFTKWANVRRSEVMHMLHAMHESSKLGKPVLVPEMLICATTNIIGRVMLSQRVFDSVDEELGKFRDVLKELLTGGGIFNIGDFVPGIGWMDLQGVKAKLVKAHRKMDDMMKKMLALHKATMKEREGCPDFIDLVLASELRDDDGEKLSDVNIRALLSNMFSAGTDTSTIIVEWALAELIKNPAILKRLQSEMDAIIGQERILQEDDISKLPYLQAVCKEALRLHASTPLSIPHYSFESCEVEGYHIPADTRLLINIWAIGRDPDIWENPLEFIPERFLPGGNAVNIEPHGTDFEMIPFGAGRRICVGKQAGMVFVQYLLGVLVHGFNWQMPKGEEIDLKETPGLVIPKEVPIKAFVTPRLASKVYF</sequence>
<proteinExistence type="predicted"/>
<dbReference type="EC" id="1.14.14.81" evidence="1"/>
<comment type="caution">
    <text evidence="1">The sequence shown here is derived from an EMBL/GenBank/DDBJ whole genome shotgun (WGS) entry which is preliminary data.</text>
</comment>
<organism evidence="1 2">
    <name type="scientific">Dioscorea alata</name>
    <name type="common">Purple yam</name>
    <dbReference type="NCBI Taxonomy" id="55571"/>
    <lineage>
        <taxon>Eukaryota</taxon>
        <taxon>Viridiplantae</taxon>
        <taxon>Streptophyta</taxon>
        <taxon>Embryophyta</taxon>
        <taxon>Tracheophyta</taxon>
        <taxon>Spermatophyta</taxon>
        <taxon>Magnoliopsida</taxon>
        <taxon>Liliopsida</taxon>
        <taxon>Dioscoreales</taxon>
        <taxon>Dioscoreaceae</taxon>
        <taxon>Dioscorea</taxon>
    </lineage>
</organism>
<dbReference type="EMBL" id="CM037017">
    <property type="protein sequence ID" value="KAH7677325.1"/>
    <property type="molecule type" value="Genomic_DNA"/>
</dbReference>
<dbReference type="Proteomes" id="UP000827976">
    <property type="component" value="Chromosome 7"/>
</dbReference>
<evidence type="ECO:0000313" key="2">
    <source>
        <dbReference type="Proteomes" id="UP000827976"/>
    </source>
</evidence>
<gene>
    <name evidence="1" type="ORF">IHE45_07G076200</name>
</gene>
<accession>A0ACB7VRZ8</accession>
<reference evidence="2" key="1">
    <citation type="journal article" date="2022" name="Nat. Commun.">
        <title>Chromosome evolution and the genetic basis of agronomically important traits in greater yam.</title>
        <authorList>
            <person name="Bredeson J.V."/>
            <person name="Lyons J.B."/>
            <person name="Oniyinde I.O."/>
            <person name="Okereke N.R."/>
            <person name="Kolade O."/>
            <person name="Nnabue I."/>
            <person name="Nwadili C.O."/>
            <person name="Hribova E."/>
            <person name="Parker M."/>
            <person name="Nwogha J."/>
            <person name="Shu S."/>
            <person name="Carlson J."/>
            <person name="Kariba R."/>
            <person name="Muthemba S."/>
            <person name="Knop K."/>
            <person name="Barton G.J."/>
            <person name="Sherwood A.V."/>
            <person name="Lopez-Montes A."/>
            <person name="Asiedu R."/>
            <person name="Jamnadass R."/>
            <person name="Muchugi A."/>
            <person name="Goodstein D."/>
            <person name="Egesi C.N."/>
            <person name="Featherston J."/>
            <person name="Asfaw A."/>
            <person name="Simpson G.G."/>
            <person name="Dolezel J."/>
            <person name="Hendre P.S."/>
            <person name="Van Deynze A."/>
            <person name="Kumar P.L."/>
            <person name="Obidiegwu J.E."/>
            <person name="Bhattacharjee R."/>
            <person name="Rokhsar D.S."/>
        </authorList>
    </citation>
    <scope>NUCLEOTIDE SEQUENCE [LARGE SCALE GENOMIC DNA]</scope>
    <source>
        <strain evidence="2">cv. TDa95/00328</strain>
    </source>
</reference>